<protein>
    <submittedName>
        <fullName evidence="8">Uncharacterized protein</fullName>
    </submittedName>
</protein>
<evidence type="ECO:0000256" key="5">
    <source>
        <dbReference type="ARBA" id="ARBA00023054"/>
    </source>
</evidence>
<keyword evidence="6" id="KW-0206">Cytoskeleton</keyword>
<proteinExistence type="inferred from homology"/>
<dbReference type="OrthoDB" id="436841at2759"/>
<dbReference type="InterPro" id="IPR008374">
    <property type="entry name" value="SF_assemblin/giardin_b"/>
</dbReference>
<keyword evidence="3" id="KW-0963">Cytoplasm</keyword>
<feature type="coiled-coil region" evidence="7">
    <location>
        <begin position="119"/>
        <end position="164"/>
    </location>
</feature>
<evidence type="ECO:0000313" key="10">
    <source>
        <dbReference type="Proteomes" id="UP000789595"/>
    </source>
</evidence>
<evidence type="ECO:0000256" key="6">
    <source>
        <dbReference type="ARBA" id="ARBA00023212"/>
    </source>
</evidence>
<comment type="subcellular location">
    <subcellularLocation>
        <location evidence="1">Cytoplasm</location>
        <location evidence="1">Cytoskeleton</location>
    </subcellularLocation>
</comment>
<evidence type="ECO:0000313" key="9">
    <source>
        <dbReference type="EMBL" id="CAH0365244.1"/>
    </source>
</evidence>
<keyword evidence="4" id="KW-0493">Microtubule</keyword>
<accession>A0A7S4ED99</accession>
<evidence type="ECO:0000256" key="2">
    <source>
        <dbReference type="ARBA" id="ARBA00005678"/>
    </source>
</evidence>
<dbReference type="EMBL" id="CAKKNE010000001">
    <property type="protein sequence ID" value="CAH0365244.1"/>
    <property type="molecule type" value="Genomic_DNA"/>
</dbReference>
<dbReference type="GO" id="GO:0005874">
    <property type="term" value="C:microtubule"/>
    <property type="evidence" value="ECO:0007669"/>
    <property type="project" value="UniProtKB-KW"/>
</dbReference>
<gene>
    <name evidence="8" type="ORF">PCAL00307_LOCUS20772</name>
    <name evidence="9" type="ORF">PECAL_1P16720</name>
</gene>
<dbReference type="AlphaFoldDB" id="A0A7S4ED99"/>
<keyword evidence="5 7" id="KW-0175">Coiled coil</keyword>
<evidence type="ECO:0000256" key="4">
    <source>
        <dbReference type="ARBA" id="ARBA00022701"/>
    </source>
</evidence>
<dbReference type="EMBL" id="HBIW01024070">
    <property type="protein sequence ID" value="CAE0705323.1"/>
    <property type="molecule type" value="Transcribed_RNA"/>
</dbReference>
<dbReference type="PANTHER" id="PTHR40412">
    <property type="entry name" value="SF-ASSEMBLIN"/>
    <property type="match status" value="1"/>
</dbReference>
<evidence type="ECO:0000256" key="3">
    <source>
        <dbReference type="ARBA" id="ARBA00022490"/>
    </source>
</evidence>
<sequence>MAPKKAKAQTTSVLGDVGAKPSVDHAATAQKLQTLLDGFEPFDDAMREETRLRREKDARKIAAMKAEMSRLEGLLRDQVAITDSQQRSLQKHCDAELVKAYQAFAELLEHQDIEVHKRLDTYDKRADALEERFATEKARILEEIEAESQRLSKLLDEFQEAFEEEVRVRKAREEVILRQMDQHERHITQNFDVEYEARVKRVKEIQEELVACMKSRVAADVELDRVCQEEVDKIQTLIDAEVSQRERQDDNIMRALDQYTDKMQASLEIVNSTNA</sequence>
<dbReference type="PANTHER" id="PTHR40412:SF1">
    <property type="entry name" value="SF-ASSEMBLIN"/>
    <property type="match status" value="1"/>
</dbReference>
<evidence type="ECO:0000256" key="1">
    <source>
        <dbReference type="ARBA" id="ARBA00004245"/>
    </source>
</evidence>
<organism evidence="8">
    <name type="scientific">Pelagomonas calceolata</name>
    <dbReference type="NCBI Taxonomy" id="35677"/>
    <lineage>
        <taxon>Eukaryota</taxon>
        <taxon>Sar</taxon>
        <taxon>Stramenopiles</taxon>
        <taxon>Ochrophyta</taxon>
        <taxon>Pelagophyceae</taxon>
        <taxon>Pelagomonadales</taxon>
        <taxon>Pelagomonadaceae</taxon>
        <taxon>Pelagomonas</taxon>
    </lineage>
</organism>
<reference evidence="8" key="1">
    <citation type="submission" date="2021-01" db="EMBL/GenBank/DDBJ databases">
        <authorList>
            <person name="Corre E."/>
            <person name="Pelletier E."/>
            <person name="Niang G."/>
            <person name="Scheremetjew M."/>
            <person name="Finn R."/>
            <person name="Kale V."/>
            <person name="Holt S."/>
            <person name="Cochrane G."/>
            <person name="Meng A."/>
            <person name="Brown T."/>
            <person name="Cohen L."/>
        </authorList>
    </citation>
    <scope>NUCLEOTIDE SEQUENCE</scope>
    <source>
        <strain evidence="8">CCMP1756</strain>
    </source>
</reference>
<reference evidence="9" key="2">
    <citation type="submission" date="2021-11" db="EMBL/GenBank/DDBJ databases">
        <authorList>
            <consortium name="Genoscope - CEA"/>
            <person name="William W."/>
        </authorList>
    </citation>
    <scope>NUCLEOTIDE SEQUENCE</scope>
</reference>
<evidence type="ECO:0000313" key="8">
    <source>
        <dbReference type="EMBL" id="CAE0705323.1"/>
    </source>
</evidence>
<dbReference type="Pfam" id="PF06705">
    <property type="entry name" value="SF-assemblin"/>
    <property type="match status" value="1"/>
</dbReference>
<dbReference type="Proteomes" id="UP000789595">
    <property type="component" value="Unassembled WGS sequence"/>
</dbReference>
<keyword evidence="10" id="KW-1185">Reference proteome</keyword>
<dbReference type="GO" id="GO:0005200">
    <property type="term" value="F:structural constituent of cytoskeleton"/>
    <property type="evidence" value="ECO:0007669"/>
    <property type="project" value="InterPro"/>
</dbReference>
<name>A0A7S4ED99_9STRA</name>
<evidence type="ECO:0000256" key="7">
    <source>
        <dbReference type="SAM" id="Coils"/>
    </source>
</evidence>
<comment type="similarity">
    <text evidence="2">Belongs to the SF-assemblin family.</text>
</comment>